<proteinExistence type="predicted"/>
<evidence type="ECO:0000313" key="3">
    <source>
        <dbReference type="Proteomes" id="UP000006727"/>
    </source>
</evidence>
<dbReference type="Proteomes" id="UP000006727">
    <property type="component" value="Chromosome 18"/>
</dbReference>
<sequence length="45" mass="5535">MISLHYPIRLYLRMHFMLRASKAEAFHQRYSRKVLREQSINRKGT</sequence>
<organism evidence="1">
    <name type="scientific">Physcomitrium patens</name>
    <name type="common">Spreading-leaved earth moss</name>
    <name type="synonym">Physcomitrella patens</name>
    <dbReference type="NCBI Taxonomy" id="3218"/>
    <lineage>
        <taxon>Eukaryota</taxon>
        <taxon>Viridiplantae</taxon>
        <taxon>Streptophyta</taxon>
        <taxon>Embryophyta</taxon>
        <taxon>Bryophyta</taxon>
        <taxon>Bryophytina</taxon>
        <taxon>Bryopsida</taxon>
        <taxon>Funariidae</taxon>
        <taxon>Funariales</taxon>
        <taxon>Funariaceae</taxon>
        <taxon>Physcomitrium</taxon>
    </lineage>
</organism>
<gene>
    <name evidence="1" type="ORF">PHYPA_023297</name>
</gene>
<dbReference type="EnsemblPlants" id="Pp3c18_18740V3.1">
    <property type="protein sequence ID" value="Pp3c18_18740V3.1"/>
    <property type="gene ID" value="Pp3c18_18740"/>
</dbReference>
<reference evidence="1 3" key="1">
    <citation type="journal article" date="2008" name="Science">
        <title>The Physcomitrella genome reveals evolutionary insights into the conquest of land by plants.</title>
        <authorList>
            <person name="Rensing S."/>
            <person name="Lang D."/>
            <person name="Zimmer A."/>
            <person name="Terry A."/>
            <person name="Salamov A."/>
            <person name="Shapiro H."/>
            <person name="Nishiyama T."/>
            <person name="Perroud P.-F."/>
            <person name="Lindquist E."/>
            <person name="Kamisugi Y."/>
            <person name="Tanahashi T."/>
            <person name="Sakakibara K."/>
            <person name="Fujita T."/>
            <person name="Oishi K."/>
            <person name="Shin-I T."/>
            <person name="Kuroki Y."/>
            <person name="Toyoda A."/>
            <person name="Suzuki Y."/>
            <person name="Hashimoto A."/>
            <person name="Yamaguchi K."/>
            <person name="Sugano A."/>
            <person name="Kohara Y."/>
            <person name="Fujiyama A."/>
            <person name="Anterola A."/>
            <person name="Aoki S."/>
            <person name="Ashton N."/>
            <person name="Barbazuk W.B."/>
            <person name="Barker E."/>
            <person name="Bennetzen J."/>
            <person name="Bezanilla M."/>
            <person name="Blankenship R."/>
            <person name="Cho S.H."/>
            <person name="Dutcher S."/>
            <person name="Estelle M."/>
            <person name="Fawcett J.A."/>
            <person name="Gundlach H."/>
            <person name="Hanada K."/>
            <person name="Heyl A."/>
            <person name="Hicks K.A."/>
            <person name="Hugh J."/>
            <person name="Lohr M."/>
            <person name="Mayer K."/>
            <person name="Melkozernov A."/>
            <person name="Murata T."/>
            <person name="Nelson D."/>
            <person name="Pils B."/>
            <person name="Prigge M."/>
            <person name="Reiss B."/>
            <person name="Renner T."/>
            <person name="Rombauts S."/>
            <person name="Rushton P."/>
            <person name="Sanderfoot A."/>
            <person name="Schween G."/>
            <person name="Shiu S.-H."/>
            <person name="Stueber K."/>
            <person name="Theodoulou F.L."/>
            <person name="Tu H."/>
            <person name="Van de Peer Y."/>
            <person name="Verrier P.J."/>
            <person name="Waters E."/>
            <person name="Wood A."/>
            <person name="Yang L."/>
            <person name="Cove D."/>
            <person name="Cuming A."/>
            <person name="Hasebe M."/>
            <person name="Lucas S."/>
            <person name="Mishler D.B."/>
            <person name="Reski R."/>
            <person name="Grigoriev I."/>
            <person name="Quatrano R.S."/>
            <person name="Boore J.L."/>
        </authorList>
    </citation>
    <scope>NUCLEOTIDE SEQUENCE [LARGE SCALE GENOMIC DNA]</scope>
    <source>
        <strain evidence="2 3">cv. Gransden 2004</strain>
    </source>
</reference>
<evidence type="ECO:0000313" key="1">
    <source>
        <dbReference type="EMBL" id="PNR35397.1"/>
    </source>
</evidence>
<accession>A0A2K1J1J8</accession>
<reference evidence="1 3" key="2">
    <citation type="journal article" date="2018" name="Plant J.">
        <title>The Physcomitrella patens chromosome-scale assembly reveals moss genome structure and evolution.</title>
        <authorList>
            <person name="Lang D."/>
            <person name="Ullrich K.K."/>
            <person name="Murat F."/>
            <person name="Fuchs J."/>
            <person name="Jenkins J."/>
            <person name="Haas F.B."/>
            <person name="Piednoel M."/>
            <person name="Gundlach H."/>
            <person name="Van Bel M."/>
            <person name="Meyberg R."/>
            <person name="Vives C."/>
            <person name="Morata J."/>
            <person name="Symeonidi A."/>
            <person name="Hiss M."/>
            <person name="Muchero W."/>
            <person name="Kamisugi Y."/>
            <person name="Saleh O."/>
            <person name="Blanc G."/>
            <person name="Decker E.L."/>
            <person name="van Gessel N."/>
            <person name="Grimwood J."/>
            <person name="Hayes R.D."/>
            <person name="Graham S.W."/>
            <person name="Gunter L.E."/>
            <person name="McDaniel S.F."/>
            <person name="Hoernstein S.N.W."/>
            <person name="Larsson A."/>
            <person name="Li F.W."/>
            <person name="Perroud P.F."/>
            <person name="Phillips J."/>
            <person name="Ranjan P."/>
            <person name="Rokshar D.S."/>
            <person name="Rothfels C.J."/>
            <person name="Schneider L."/>
            <person name="Shu S."/>
            <person name="Stevenson D.W."/>
            <person name="Thummler F."/>
            <person name="Tillich M."/>
            <person name="Villarreal Aguilar J.C."/>
            <person name="Widiez T."/>
            <person name="Wong G.K."/>
            <person name="Wymore A."/>
            <person name="Zhang Y."/>
            <person name="Zimmer A.D."/>
            <person name="Quatrano R.S."/>
            <person name="Mayer K.F.X."/>
            <person name="Goodstein D."/>
            <person name="Casacuberta J.M."/>
            <person name="Vandepoele K."/>
            <person name="Reski R."/>
            <person name="Cuming A.C."/>
            <person name="Tuskan G.A."/>
            <person name="Maumus F."/>
            <person name="Salse J."/>
            <person name="Schmutz J."/>
            <person name="Rensing S.A."/>
        </authorList>
    </citation>
    <scope>NUCLEOTIDE SEQUENCE [LARGE SCALE GENOMIC DNA]</scope>
    <source>
        <strain evidence="2 3">cv. Gransden 2004</strain>
    </source>
</reference>
<dbReference type="EMBL" id="ABEU02000018">
    <property type="protein sequence ID" value="PNR35397.1"/>
    <property type="molecule type" value="Genomic_DNA"/>
</dbReference>
<name>A0A2K1J1J8_PHYPA</name>
<evidence type="ECO:0000313" key="2">
    <source>
        <dbReference type="EnsemblPlants" id="Pp3c18_18740V3.1"/>
    </source>
</evidence>
<dbReference type="AlphaFoldDB" id="A0A2K1J1J8"/>
<keyword evidence="3" id="KW-1185">Reference proteome</keyword>
<dbReference type="Gramene" id="Pp3c18_18740V3.1">
    <property type="protein sequence ID" value="Pp3c18_18740V3.1"/>
    <property type="gene ID" value="Pp3c18_18740"/>
</dbReference>
<reference evidence="2" key="3">
    <citation type="submission" date="2020-12" db="UniProtKB">
        <authorList>
            <consortium name="EnsemblPlants"/>
        </authorList>
    </citation>
    <scope>IDENTIFICATION</scope>
</reference>
<protein>
    <submittedName>
        <fullName evidence="1 2">Uncharacterized protein</fullName>
    </submittedName>
</protein>
<dbReference type="InParanoid" id="A0A2K1J1J8"/>